<dbReference type="SMART" id="SM00369">
    <property type="entry name" value="LRR_TYP"/>
    <property type="match status" value="6"/>
</dbReference>
<dbReference type="SMART" id="SM00873">
    <property type="entry name" value="B3_4"/>
    <property type="match status" value="1"/>
</dbReference>
<keyword evidence="2" id="KW-0677">Repeat</keyword>
<evidence type="ECO:0000256" key="4">
    <source>
        <dbReference type="SAM" id="MobiDB-lite"/>
    </source>
</evidence>
<dbReference type="InterPro" id="IPR032675">
    <property type="entry name" value="LRR_dom_sf"/>
</dbReference>
<dbReference type="Pfam" id="PF13855">
    <property type="entry name" value="LRR_8"/>
    <property type="match status" value="1"/>
</dbReference>
<dbReference type="InterPro" id="IPR003591">
    <property type="entry name" value="Leu-rich_rpt_typical-subtyp"/>
</dbReference>
<dbReference type="RefSeq" id="XP_780852.4">
    <property type="nucleotide sequence ID" value="XM_775759.5"/>
</dbReference>
<dbReference type="OMA" id="YDVKPPT"/>
<dbReference type="GeneID" id="575354"/>
<dbReference type="GO" id="GO:0004826">
    <property type="term" value="F:phenylalanine-tRNA ligase activity"/>
    <property type="evidence" value="ECO:0007669"/>
    <property type="project" value="InterPro"/>
</dbReference>
<reference evidence="7" key="1">
    <citation type="submission" date="2015-02" db="EMBL/GenBank/DDBJ databases">
        <title>Genome sequencing for Strongylocentrotus purpuratus.</title>
        <authorList>
            <person name="Murali S."/>
            <person name="Liu Y."/>
            <person name="Vee V."/>
            <person name="English A."/>
            <person name="Wang M."/>
            <person name="Skinner E."/>
            <person name="Han Y."/>
            <person name="Muzny D.M."/>
            <person name="Worley K.C."/>
            <person name="Gibbs R.A."/>
        </authorList>
    </citation>
    <scope>NUCLEOTIDE SEQUENCE</scope>
</reference>
<evidence type="ECO:0000256" key="1">
    <source>
        <dbReference type="ARBA" id="ARBA00022614"/>
    </source>
</evidence>
<dbReference type="AlphaFoldDB" id="A0A7M7RCV4"/>
<keyword evidence="1" id="KW-0433">Leucine-rich repeat</keyword>
<keyword evidence="3" id="KW-0175">Coiled coil</keyword>
<name>A0A7M7RCV4_STRPU</name>
<feature type="coiled-coil region" evidence="3">
    <location>
        <begin position="377"/>
        <end position="404"/>
    </location>
</feature>
<dbReference type="InterPro" id="IPR001611">
    <property type="entry name" value="Leu-rich_rpt"/>
</dbReference>
<dbReference type="InterPro" id="IPR020825">
    <property type="entry name" value="Phe-tRNA_synthase-like_B3/B4"/>
</dbReference>
<dbReference type="InterPro" id="IPR055414">
    <property type="entry name" value="LRR_R13L4/SHOC2-like"/>
</dbReference>
<dbReference type="EnsemblMetazoa" id="XM_775759">
    <property type="protein sequence ID" value="XP_780852"/>
    <property type="gene ID" value="LOC575354"/>
</dbReference>
<dbReference type="InterPro" id="IPR005146">
    <property type="entry name" value="B3/B4_tRNA-bd"/>
</dbReference>
<reference evidence="6" key="2">
    <citation type="submission" date="2021-01" db="UniProtKB">
        <authorList>
            <consortium name="EnsemblMetazoa"/>
        </authorList>
    </citation>
    <scope>IDENTIFICATION</scope>
</reference>
<feature type="region of interest" description="Disordered" evidence="4">
    <location>
        <begin position="245"/>
        <end position="269"/>
    </location>
</feature>
<dbReference type="InParanoid" id="A0A7M7RCV4"/>
<dbReference type="CTD" id="57470"/>
<dbReference type="InterPro" id="IPR045060">
    <property type="entry name" value="Phe-tRNA-ligase_IIc_bsu"/>
</dbReference>
<evidence type="ECO:0000313" key="6">
    <source>
        <dbReference type="EnsemblMetazoa" id="XP_780852"/>
    </source>
</evidence>
<dbReference type="SUPFAM" id="SSF52058">
    <property type="entry name" value="L domain-like"/>
    <property type="match status" value="1"/>
</dbReference>
<dbReference type="PANTHER" id="PTHR10947">
    <property type="entry name" value="PHENYLALANYL-TRNA SYNTHETASE BETA CHAIN AND LEUCINE-RICH REPEAT-CONTAINING PROTEIN 47"/>
    <property type="match status" value="1"/>
</dbReference>
<sequence>MAEWDEVSHAKENNRRELLFKGKDIAERIALKGLDVRIFTLSPLNFLEISDAGLAELPSEIGNLSHLLNLTLRGNKLVMLPDSIGKLTRLQFLDASRNAIENVPDSLGSIASIHTLDLSQNKLSVIPENFSNLSNLAYLNFSRNNLTDLDVMLRGDLHHLSEVFASHNQIESISSGVGNLESLRSLDMSENKLQEFPASLSRCPKLKELILIENPVKDRRLKKLIQQTRGTKPILEYIAVHGTKEEHSAPAKSSKKGKRKKKSSQSKDEEAELISQVIEVMTFRNSSEPMEVKACKSVVFVRPYITCCVVRNLDLSSGNHFKQFITAQTKLHDGPLCAKRTTATIATHDLKRIKGPLTYEGKAPHSIEVTPLGKTKMVTAEALMKQLNQEADELRKELKRNTVSGIHKYLSLLAHQELYPCLLDAAGHVISLPPITNADISKISRSTTDILIEVTSSEDLGSCKKVLQALLTKMLELNLGSKGTSDEGAGAESTEEDKDNKLVVEQVRVINEDGELRVVYPSKTDLNDLPGVTVIRQ</sequence>
<evidence type="ECO:0000259" key="5">
    <source>
        <dbReference type="SMART" id="SM00873"/>
    </source>
</evidence>
<evidence type="ECO:0000256" key="2">
    <source>
        <dbReference type="ARBA" id="ARBA00022737"/>
    </source>
</evidence>
<dbReference type="Gene3D" id="3.80.10.10">
    <property type="entry name" value="Ribonuclease Inhibitor"/>
    <property type="match status" value="1"/>
</dbReference>
<feature type="domain" description="B3/B4 tRNA-binding" evidence="5">
    <location>
        <begin position="301"/>
        <end position="479"/>
    </location>
</feature>
<keyword evidence="7" id="KW-1185">Reference proteome</keyword>
<organism evidence="6 7">
    <name type="scientific">Strongylocentrotus purpuratus</name>
    <name type="common">Purple sea urchin</name>
    <dbReference type="NCBI Taxonomy" id="7668"/>
    <lineage>
        <taxon>Eukaryota</taxon>
        <taxon>Metazoa</taxon>
        <taxon>Echinodermata</taxon>
        <taxon>Eleutherozoa</taxon>
        <taxon>Echinozoa</taxon>
        <taxon>Echinoidea</taxon>
        <taxon>Euechinoidea</taxon>
        <taxon>Echinacea</taxon>
        <taxon>Camarodonta</taxon>
        <taxon>Echinidea</taxon>
        <taxon>Strongylocentrotidae</taxon>
        <taxon>Strongylocentrotus</taxon>
    </lineage>
</organism>
<dbReference type="GO" id="GO:0003723">
    <property type="term" value="F:RNA binding"/>
    <property type="evidence" value="ECO:0007669"/>
    <property type="project" value="InterPro"/>
</dbReference>
<dbReference type="KEGG" id="spu:575354"/>
<dbReference type="OrthoDB" id="67933at2759"/>
<evidence type="ECO:0000256" key="3">
    <source>
        <dbReference type="SAM" id="Coils"/>
    </source>
</evidence>
<dbReference type="Pfam" id="PF23598">
    <property type="entry name" value="LRR_14"/>
    <property type="match status" value="1"/>
</dbReference>
<dbReference type="PROSITE" id="PS51450">
    <property type="entry name" value="LRR"/>
    <property type="match status" value="1"/>
</dbReference>
<dbReference type="SMART" id="SM00364">
    <property type="entry name" value="LRR_BAC"/>
    <property type="match status" value="5"/>
</dbReference>
<evidence type="ECO:0000313" key="7">
    <source>
        <dbReference type="Proteomes" id="UP000007110"/>
    </source>
</evidence>
<protein>
    <recommendedName>
        <fullName evidence="5">B3/B4 tRNA-binding domain-containing protein</fullName>
    </recommendedName>
</protein>
<proteinExistence type="predicted"/>
<dbReference type="Gene3D" id="3.50.40.10">
    <property type="entry name" value="Phenylalanyl-trna Synthetase, Chain B, domain 3"/>
    <property type="match status" value="1"/>
</dbReference>
<feature type="compositionally biased region" description="Basic residues" evidence="4">
    <location>
        <begin position="253"/>
        <end position="264"/>
    </location>
</feature>
<accession>A0A7M7RCV4</accession>
<dbReference type="PANTHER" id="PTHR10947:SF3">
    <property type="entry name" value="LEUCINE-RICH REPEAT-CONTAINING PROTEIN 47"/>
    <property type="match status" value="1"/>
</dbReference>
<dbReference type="GO" id="GO:0006432">
    <property type="term" value="P:phenylalanyl-tRNA aminoacylation"/>
    <property type="evidence" value="ECO:0007669"/>
    <property type="project" value="InterPro"/>
</dbReference>
<dbReference type="Proteomes" id="UP000007110">
    <property type="component" value="Unassembled WGS sequence"/>
</dbReference>